<feature type="transmembrane region" description="Helical" evidence="7">
    <location>
        <begin position="298"/>
        <end position="317"/>
    </location>
</feature>
<evidence type="ECO:0000259" key="8">
    <source>
        <dbReference type="Pfam" id="PF01757"/>
    </source>
</evidence>
<feature type="transmembrane region" description="Helical" evidence="7">
    <location>
        <begin position="162"/>
        <end position="182"/>
    </location>
</feature>
<evidence type="ECO:0000256" key="5">
    <source>
        <dbReference type="ARBA" id="ARBA00022989"/>
    </source>
</evidence>
<dbReference type="OrthoDB" id="9810469at2"/>
<dbReference type="PANTHER" id="PTHR40074">
    <property type="entry name" value="O-ACETYLTRANSFERASE WECH"/>
    <property type="match status" value="1"/>
</dbReference>
<dbReference type="RefSeq" id="WP_074461337.1">
    <property type="nucleotide sequence ID" value="NZ_FMUR01000004.1"/>
</dbReference>
<feature type="domain" description="Acyltransferase 3" evidence="8">
    <location>
        <begin position="5"/>
        <end position="341"/>
    </location>
</feature>
<proteinExistence type="inferred from homology"/>
<evidence type="ECO:0000256" key="6">
    <source>
        <dbReference type="ARBA" id="ARBA00023136"/>
    </source>
</evidence>
<reference evidence="10" key="1">
    <citation type="submission" date="2016-10" db="EMBL/GenBank/DDBJ databases">
        <authorList>
            <person name="Varghese N."/>
            <person name="Submissions S."/>
        </authorList>
    </citation>
    <scope>NUCLEOTIDE SEQUENCE [LARGE SCALE GENOMIC DNA]</scope>
    <source>
        <strain evidence="10">XBD2006</strain>
    </source>
</reference>
<keyword evidence="9" id="KW-0012">Acyltransferase</keyword>
<feature type="transmembrane region" description="Helical" evidence="7">
    <location>
        <begin position="74"/>
        <end position="96"/>
    </location>
</feature>
<keyword evidence="5 7" id="KW-1133">Transmembrane helix</keyword>
<dbReference type="Proteomes" id="UP000183047">
    <property type="component" value="Unassembled WGS sequence"/>
</dbReference>
<evidence type="ECO:0000256" key="4">
    <source>
        <dbReference type="ARBA" id="ARBA00022692"/>
    </source>
</evidence>
<feature type="transmembrane region" description="Helical" evidence="7">
    <location>
        <begin position="35"/>
        <end position="53"/>
    </location>
</feature>
<keyword evidence="4 7" id="KW-0812">Transmembrane</keyword>
<organism evidence="9 10">
    <name type="scientific">Butyrivibrio hungatei</name>
    <dbReference type="NCBI Taxonomy" id="185008"/>
    <lineage>
        <taxon>Bacteria</taxon>
        <taxon>Bacillati</taxon>
        <taxon>Bacillota</taxon>
        <taxon>Clostridia</taxon>
        <taxon>Lachnospirales</taxon>
        <taxon>Lachnospiraceae</taxon>
        <taxon>Butyrivibrio</taxon>
    </lineage>
</organism>
<comment type="subcellular location">
    <subcellularLocation>
        <location evidence="1">Cell membrane</location>
        <topology evidence="1">Multi-pass membrane protein</topology>
    </subcellularLocation>
</comment>
<feature type="transmembrane region" description="Helical" evidence="7">
    <location>
        <begin position="135"/>
        <end position="155"/>
    </location>
</feature>
<gene>
    <name evidence="9" type="ORF">SAMN02910451_00557</name>
</gene>
<evidence type="ECO:0000313" key="10">
    <source>
        <dbReference type="Proteomes" id="UP000183047"/>
    </source>
</evidence>
<evidence type="ECO:0000256" key="3">
    <source>
        <dbReference type="ARBA" id="ARBA00022475"/>
    </source>
</evidence>
<feature type="transmembrane region" description="Helical" evidence="7">
    <location>
        <begin position="237"/>
        <end position="256"/>
    </location>
</feature>
<feature type="transmembrane region" description="Helical" evidence="7">
    <location>
        <begin position="262"/>
        <end position="286"/>
    </location>
</feature>
<feature type="transmembrane region" description="Helical" evidence="7">
    <location>
        <begin position="323"/>
        <end position="344"/>
    </location>
</feature>
<comment type="similarity">
    <text evidence="2">Belongs to the acyltransferase 3 family.</text>
</comment>
<dbReference type="GO" id="GO:0009246">
    <property type="term" value="P:enterobacterial common antigen biosynthetic process"/>
    <property type="evidence" value="ECO:0007669"/>
    <property type="project" value="TreeGrafter"/>
</dbReference>
<dbReference type="GO" id="GO:0005886">
    <property type="term" value="C:plasma membrane"/>
    <property type="evidence" value="ECO:0007669"/>
    <property type="project" value="UniProtKB-SubCell"/>
</dbReference>
<evidence type="ECO:0000313" key="9">
    <source>
        <dbReference type="EMBL" id="SCX85669.1"/>
    </source>
</evidence>
<dbReference type="PANTHER" id="PTHR40074:SF2">
    <property type="entry name" value="O-ACETYLTRANSFERASE WECH"/>
    <property type="match status" value="1"/>
</dbReference>
<name>A0A1G5B666_9FIRM</name>
<dbReference type="InterPro" id="IPR002656">
    <property type="entry name" value="Acyl_transf_3_dom"/>
</dbReference>
<evidence type="ECO:0000256" key="7">
    <source>
        <dbReference type="SAM" id="Phobius"/>
    </source>
</evidence>
<evidence type="ECO:0000256" key="2">
    <source>
        <dbReference type="ARBA" id="ARBA00007400"/>
    </source>
</evidence>
<keyword evidence="6 7" id="KW-0472">Membrane</keyword>
<evidence type="ECO:0000256" key="1">
    <source>
        <dbReference type="ARBA" id="ARBA00004651"/>
    </source>
</evidence>
<keyword evidence="9" id="KW-0808">Transferase</keyword>
<dbReference type="AlphaFoldDB" id="A0A1G5B666"/>
<dbReference type="Pfam" id="PF01757">
    <property type="entry name" value="Acyl_transf_3"/>
    <property type="match status" value="1"/>
</dbReference>
<dbReference type="EMBL" id="FMUR01000004">
    <property type="protein sequence ID" value="SCX85669.1"/>
    <property type="molecule type" value="Genomic_DNA"/>
</dbReference>
<protein>
    <submittedName>
        <fullName evidence="9">Acyltransferase family protein</fullName>
    </submittedName>
</protein>
<feature type="transmembrane region" description="Helical" evidence="7">
    <location>
        <begin position="194"/>
        <end position="216"/>
    </location>
</feature>
<keyword evidence="3" id="KW-1003">Cell membrane</keyword>
<sequence>MKENKFLYLVKFIACMLVIVIHTRFPGNFGTAMDAVSRIAVPYFFALSGRFLLREGDDDAEKIREKSGKYLVKLLKITGIVYSVYFVFSFLVHIYLKDSVKEWLISKYSPKEALWFGLFNSGTFVYDSVFTFDHMWFLFALIYVIGLIYIFAGVLRKWYKWLIAGLLFMLYFGEALQTFYPIRPFDISITTWYVMRNWLFVGLPFVLLGILLSDIFREKKKEYGDSYAEVMTKKKPLFIILVAAGIVCSIAEAFVFGKKEVFFGSLVAVIGLFLLSECEVSCGKYLYKIGKNSSDVIYYYHVLVIAVLDRLSYSEVIPYPPMWFKPILVMVLCLLIFYIVPAVFKRKIFIKGK</sequence>
<accession>A0A1G5B666</accession>
<dbReference type="GO" id="GO:0016413">
    <property type="term" value="F:O-acetyltransferase activity"/>
    <property type="evidence" value="ECO:0007669"/>
    <property type="project" value="TreeGrafter"/>
</dbReference>
<keyword evidence="10" id="KW-1185">Reference proteome</keyword>
<feature type="transmembrane region" description="Helical" evidence="7">
    <location>
        <begin position="7"/>
        <end position="23"/>
    </location>
</feature>